<dbReference type="SUPFAM" id="SSF52058">
    <property type="entry name" value="L domain-like"/>
    <property type="match status" value="2"/>
</dbReference>
<gene>
    <name evidence="14" type="ORF">CICLE_v10033878mg</name>
</gene>
<dbReference type="InterPro" id="IPR003591">
    <property type="entry name" value="Leu-rich_rpt_typical-subtyp"/>
</dbReference>
<dbReference type="InParanoid" id="V4TFL1"/>
<evidence type="ECO:0000256" key="4">
    <source>
        <dbReference type="ARBA" id="ARBA00022692"/>
    </source>
</evidence>
<keyword evidence="8" id="KW-0067">ATP-binding</keyword>
<dbReference type="PANTHER" id="PTHR48056:SF73">
    <property type="entry name" value="LRR RECEPTOR-LIKE SERINE_THREONINE-PROTEIN KINASE EFR"/>
    <property type="match status" value="1"/>
</dbReference>
<keyword evidence="11" id="KW-0325">Glycoprotein</keyword>
<evidence type="ECO:0000256" key="8">
    <source>
        <dbReference type="ARBA" id="ARBA00022840"/>
    </source>
</evidence>
<keyword evidence="3" id="KW-0433">Leucine-rich repeat</keyword>
<dbReference type="STRING" id="85681.V4TFL1"/>
<dbReference type="PROSITE" id="PS51450">
    <property type="entry name" value="LRR"/>
    <property type="match status" value="2"/>
</dbReference>
<comment type="similarity">
    <text evidence="2">Belongs to the RLP family.</text>
</comment>
<feature type="transmembrane region" description="Helical" evidence="12">
    <location>
        <begin position="596"/>
        <end position="617"/>
    </location>
</feature>
<keyword evidence="5" id="KW-0732">Signal</keyword>
<dbReference type="OMA" id="WIRYRIG"/>
<feature type="domain" description="Leucine-rich repeat-containing N-terminal plant-type" evidence="13">
    <location>
        <begin position="9"/>
        <end position="48"/>
    </location>
</feature>
<dbReference type="InterPro" id="IPR032675">
    <property type="entry name" value="LRR_dom_sf"/>
</dbReference>
<keyword evidence="4 12" id="KW-0812">Transmembrane</keyword>
<dbReference type="Pfam" id="PF08263">
    <property type="entry name" value="LRRNT_2"/>
    <property type="match status" value="1"/>
</dbReference>
<evidence type="ECO:0000256" key="3">
    <source>
        <dbReference type="ARBA" id="ARBA00022614"/>
    </source>
</evidence>
<evidence type="ECO:0000256" key="10">
    <source>
        <dbReference type="ARBA" id="ARBA00023136"/>
    </source>
</evidence>
<comment type="subcellular location">
    <subcellularLocation>
        <location evidence="1">Membrane</location>
        <topology evidence="1">Single-pass type I membrane protein</topology>
    </subcellularLocation>
</comment>
<evidence type="ECO:0000313" key="14">
    <source>
        <dbReference type="EMBL" id="ESR50405.1"/>
    </source>
</evidence>
<dbReference type="InterPro" id="IPR013210">
    <property type="entry name" value="LRR_N_plant-typ"/>
</dbReference>
<keyword evidence="9 12" id="KW-1133">Transmembrane helix</keyword>
<name>V4TFL1_CITCL</name>
<dbReference type="SMART" id="SM00365">
    <property type="entry name" value="LRR_SD22"/>
    <property type="match status" value="5"/>
</dbReference>
<evidence type="ECO:0000259" key="13">
    <source>
        <dbReference type="Pfam" id="PF08263"/>
    </source>
</evidence>
<dbReference type="EMBL" id="KI536726">
    <property type="protein sequence ID" value="ESR50405.1"/>
    <property type="molecule type" value="Genomic_DNA"/>
</dbReference>
<dbReference type="Gramene" id="ESR50405">
    <property type="protein sequence ID" value="ESR50405"/>
    <property type="gene ID" value="CICLE_v10033878mg"/>
</dbReference>
<feature type="non-terminal residue" evidence="14">
    <location>
        <position position="1"/>
    </location>
</feature>
<dbReference type="Gene3D" id="3.80.10.10">
    <property type="entry name" value="Ribonuclease Inhibitor"/>
    <property type="match status" value="3"/>
</dbReference>
<dbReference type="KEGG" id="cic:CICLE_v10033878mg"/>
<dbReference type="eggNOG" id="ENOG502QPYS">
    <property type="taxonomic scope" value="Eukaryota"/>
</dbReference>
<dbReference type="SMART" id="SM00369">
    <property type="entry name" value="LRR_TYP"/>
    <property type="match status" value="10"/>
</dbReference>
<sequence>SANTSIDIDQDALLALKDHITYDPTNFFAKNWLTNSTMVCNWTGVTCDINQRRVTALNISYLSLTGNIPRQLGNLSSLEILDLNFNRLSGTIHSIFNNNLTGNFSNGTCICDIFLFLKDFTPFYHYPILSAIYVVKSMICVCHTLDGTIPSHNLGNLSSLQLLDLSDNQLSGSIPSFIFKISSLQALHFGNNRLSGELPANICDNLPFLNFFSVYKNMFYGGISSTLSNCKHLRILDLSFNDLWGDIPKEIGNLTKLKELFLDFNILQRAHDLSLLYIYINFLSSLACFLSSLSNCKYLEIIALSGNPLNGIIPRSAGNLFHSLEELFMPDCNVSGRIPKEIGNLANLVTLDLGGNKFNGSIPIALGKLQKLQLLNLDDNKLEGSIPDDICGLVELYKLALGDNKLSGQIPACFGNLASLRELWLGPNELISFIPSTFWNIKDIMYVNFSSNFLTGPLPLEIENLKALTLDFSMNNLSGVIPTTIGGLKGLQYLFLGHNRLQGSIPDSVGDLISLKSLNLSNNNLSGPIPTSLEKLSDLKELNLSFNKLEGEIPRGGPFVNFSAKSFMGNNLLCGSPNLQVPPCRASIDHISKKNALLLGIILPFSTIFVIVIILLISRYQKRGENVPNEVNVPLEATWRRFSYLELFQRKFWQIVRRLLKIRDFLLRNVES</sequence>
<keyword evidence="6" id="KW-0677">Repeat</keyword>
<evidence type="ECO:0000256" key="5">
    <source>
        <dbReference type="ARBA" id="ARBA00022729"/>
    </source>
</evidence>
<evidence type="ECO:0000256" key="9">
    <source>
        <dbReference type="ARBA" id="ARBA00022989"/>
    </source>
</evidence>
<keyword evidence="15" id="KW-1185">Reference proteome</keyword>
<evidence type="ECO:0000256" key="6">
    <source>
        <dbReference type="ARBA" id="ARBA00022737"/>
    </source>
</evidence>
<dbReference type="InterPro" id="IPR001611">
    <property type="entry name" value="Leu-rich_rpt"/>
</dbReference>
<accession>V4TFL1</accession>
<evidence type="ECO:0000256" key="7">
    <source>
        <dbReference type="ARBA" id="ARBA00022741"/>
    </source>
</evidence>
<dbReference type="FunFam" id="3.80.10.10:FF:000317">
    <property type="entry name" value="Inactive leucine-rich repeat receptor-like protein kinase"/>
    <property type="match status" value="1"/>
</dbReference>
<evidence type="ECO:0000313" key="15">
    <source>
        <dbReference type="Proteomes" id="UP000030687"/>
    </source>
</evidence>
<evidence type="ECO:0000256" key="11">
    <source>
        <dbReference type="ARBA" id="ARBA00023180"/>
    </source>
</evidence>
<dbReference type="FunFam" id="3.80.10.10:FF:000041">
    <property type="entry name" value="LRR receptor-like serine/threonine-protein kinase ERECTA"/>
    <property type="match status" value="1"/>
</dbReference>
<reference evidence="14 15" key="1">
    <citation type="submission" date="2013-10" db="EMBL/GenBank/DDBJ databases">
        <authorList>
            <consortium name="International Citrus Genome Consortium"/>
            <person name="Jenkins J."/>
            <person name="Schmutz J."/>
            <person name="Prochnik S."/>
            <person name="Rokhsar D."/>
            <person name="Gmitter F."/>
            <person name="Ollitrault P."/>
            <person name="Machado M."/>
            <person name="Talon M."/>
            <person name="Wincker P."/>
            <person name="Jaillon O."/>
            <person name="Morgante M."/>
        </authorList>
    </citation>
    <scope>NUCLEOTIDE SEQUENCE</scope>
    <source>
        <strain evidence="15">cv. Clemenules</strain>
    </source>
</reference>
<dbReference type="Pfam" id="PF00560">
    <property type="entry name" value="LRR_1"/>
    <property type="match status" value="10"/>
</dbReference>
<proteinExistence type="inferred from homology"/>
<evidence type="ECO:0000256" key="12">
    <source>
        <dbReference type="SAM" id="Phobius"/>
    </source>
</evidence>
<keyword evidence="7" id="KW-0547">Nucleotide-binding</keyword>
<dbReference type="GO" id="GO:0016020">
    <property type="term" value="C:membrane"/>
    <property type="evidence" value="ECO:0007669"/>
    <property type="project" value="UniProtKB-SubCell"/>
</dbReference>
<evidence type="ECO:0000256" key="2">
    <source>
        <dbReference type="ARBA" id="ARBA00009592"/>
    </source>
</evidence>
<dbReference type="AlphaFoldDB" id="V4TFL1"/>
<dbReference type="InterPro" id="IPR050647">
    <property type="entry name" value="Plant_LRR-RLKs"/>
</dbReference>
<organism evidence="14 15">
    <name type="scientific">Citrus clementina</name>
    <name type="common">Clementine</name>
    <name type="synonym">Citrus deliciosa x Citrus sinensis</name>
    <dbReference type="NCBI Taxonomy" id="85681"/>
    <lineage>
        <taxon>Eukaryota</taxon>
        <taxon>Viridiplantae</taxon>
        <taxon>Streptophyta</taxon>
        <taxon>Embryophyta</taxon>
        <taxon>Tracheophyta</taxon>
        <taxon>Spermatophyta</taxon>
        <taxon>Magnoliopsida</taxon>
        <taxon>eudicotyledons</taxon>
        <taxon>Gunneridae</taxon>
        <taxon>Pentapetalae</taxon>
        <taxon>rosids</taxon>
        <taxon>malvids</taxon>
        <taxon>Sapindales</taxon>
        <taxon>Rutaceae</taxon>
        <taxon>Aurantioideae</taxon>
        <taxon>Citrus</taxon>
    </lineage>
</organism>
<dbReference type="PANTHER" id="PTHR48056">
    <property type="entry name" value="LRR RECEPTOR-LIKE SERINE/THREONINE-PROTEIN KINASE-RELATED"/>
    <property type="match status" value="1"/>
</dbReference>
<protein>
    <recommendedName>
        <fullName evidence="13">Leucine-rich repeat-containing N-terminal plant-type domain-containing protein</fullName>
    </recommendedName>
</protein>
<dbReference type="GO" id="GO:0005524">
    <property type="term" value="F:ATP binding"/>
    <property type="evidence" value="ECO:0007669"/>
    <property type="project" value="UniProtKB-KW"/>
</dbReference>
<dbReference type="PRINTS" id="PR00019">
    <property type="entry name" value="LEURICHRPT"/>
</dbReference>
<keyword evidence="10 12" id="KW-0472">Membrane</keyword>
<evidence type="ECO:0000256" key="1">
    <source>
        <dbReference type="ARBA" id="ARBA00004479"/>
    </source>
</evidence>
<dbReference type="GO" id="GO:0033612">
    <property type="term" value="F:receptor serine/threonine kinase binding"/>
    <property type="evidence" value="ECO:0007669"/>
    <property type="project" value="TreeGrafter"/>
</dbReference>
<dbReference type="Proteomes" id="UP000030687">
    <property type="component" value="Unassembled WGS sequence"/>
</dbReference>